<keyword evidence="4" id="KW-1185">Reference proteome</keyword>
<accession>A0ABP3FT35</accession>
<dbReference type="InterPro" id="IPR002881">
    <property type="entry name" value="DUF58"/>
</dbReference>
<dbReference type="EMBL" id="BAAADJ010000012">
    <property type="protein sequence ID" value="GAA0322981.1"/>
    <property type="molecule type" value="Genomic_DNA"/>
</dbReference>
<gene>
    <name evidence="3" type="ORF">GCM10008967_11880</name>
</gene>
<sequence length="403" mass="46862">MKKWKPYLLTFSKLLILLIISGIVFSYAMFQGGFVSWFLFYSFLPFAVYSFLLVFYPIRDFKVERMITHKERLAGENLPIRLRITRTVPIPLFFMIVEEQVSDKTANRFLTSLKSLVIPGFKRHFEMTFTIHRVPRGEHEFMGIRLKVGDLLGLIEKEVVIPFENRILIYPAYEDMVYRPVEHQYEQGMTSSNVKVQRDTTMAIGVRDYQPGDRFSWINWKATARKNEIMTKEFEQRRSHDVMILLDRDSSGQFERVVNYASSLTRAILKKGAQCGLTSIGSERTVIPSRDGEGQLQAIQYHLAKVEADSEQPLHKVIETERLSLVQQPIIMAITSRIDQKLLEEMRRLTLRNAQVFIFVIKSNNEKLTSEEVKLRAKSAQSGVWVRFVHEGEFSDSFVGVKR</sequence>
<evidence type="ECO:0000256" key="1">
    <source>
        <dbReference type="SAM" id="Phobius"/>
    </source>
</evidence>
<reference evidence="4" key="1">
    <citation type="journal article" date="2019" name="Int. J. Syst. Evol. Microbiol.">
        <title>The Global Catalogue of Microorganisms (GCM) 10K type strain sequencing project: providing services to taxonomists for standard genome sequencing and annotation.</title>
        <authorList>
            <consortium name="The Broad Institute Genomics Platform"/>
            <consortium name="The Broad Institute Genome Sequencing Center for Infectious Disease"/>
            <person name="Wu L."/>
            <person name="Ma J."/>
        </authorList>
    </citation>
    <scope>NUCLEOTIDE SEQUENCE [LARGE SCALE GENOMIC DNA]</scope>
    <source>
        <strain evidence="4">JCM 9731</strain>
    </source>
</reference>
<evidence type="ECO:0000313" key="4">
    <source>
        <dbReference type="Proteomes" id="UP001500782"/>
    </source>
</evidence>
<dbReference type="Pfam" id="PF01882">
    <property type="entry name" value="DUF58"/>
    <property type="match status" value="1"/>
</dbReference>
<protein>
    <submittedName>
        <fullName evidence="3">DUF58 domain-containing protein</fullName>
    </submittedName>
</protein>
<organism evidence="3 4">
    <name type="scientific">Bacillus carboniphilus</name>
    <dbReference type="NCBI Taxonomy" id="86663"/>
    <lineage>
        <taxon>Bacteria</taxon>
        <taxon>Bacillati</taxon>
        <taxon>Bacillota</taxon>
        <taxon>Bacilli</taxon>
        <taxon>Bacillales</taxon>
        <taxon>Bacillaceae</taxon>
        <taxon>Bacillus</taxon>
    </lineage>
</organism>
<evidence type="ECO:0000259" key="2">
    <source>
        <dbReference type="Pfam" id="PF01882"/>
    </source>
</evidence>
<evidence type="ECO:0000313" key="3">
    <source>
        <dbReference type="EMBL" id="GAA0322981.1"/>
    </source>
</evidence>
<keyword evidence="1" id="KW-1133">Transmembrane helix</keyword>
<comment type="caution">
    <text evidence="3">The sequence shown here is derived from an EMBL/GenBank/DDBJ whole genome shotgun (WGS) entry which is preliminary data.</text>
</comment>
<dbReference type="PANTHER" id="PTHR34351:SF2">
    <property type="entry name" value="DUF58 DOMAIN-CONTAINING PROTEIN"/>
    <property type="match status" value="1"/>
</dbReference>
<name>A0ABP3FT35_9BACI</name>
<feature type="domain" description="DUF58" evidence="2">
    <location>
        <begin position="206"/>
        <end position="381"/>
    </location>
</feature>
<dbReference type="Proteomes" id="UP001500782">
    <property type="component" value="Unassembled WGS sequence"/>
</dbReference>
<feature type="transmembrane region" description="Helical" evidence="1">
    <location>
        <begin position="7"/>
        <end position="28"/>
    </location>
</feature>
<keyword evidence="1" id="KW-0472">Membrane</keyword>
<keyword evidence="1" id="KW-0812">Transmembrane</keyword>
<dbReference type="RefSeq" id="WP_343797231.1">
    <property type="nucleotide sequence ID" value="NZ_BAAADJ010000012.1"/>
</dbReference>
<dbReference type="PANTHER" id="PTHR34351">
    <property type="entry name" value="SLR1927 PROTEIN-RELATED"/>
    <property type="match status" value="1"/>
</dbReference>
<feature type="transmembrane region" description="Helical" evidence="1">
    <location>
        <begin position="34"/>
        <end position="56"/>
    </location>
</feature>
<proteinExistence type="predicted"/>